<evidence type="ECO:0000256" key="1">
    <source>
        <dbReference type="SAM" id="MobiDB-lite"/>
    </source>
</evidence>
<accession>A0A7K1V1C0</accession>
<dbReference type="Proteomes" id="UP000466794">
    <property type="component" value="Unassembled WGS sequence"/>
</dbReference>
<feature type="chain" id="PRO_5039137018" description="PepSY domain-containing protein" evidence="2">
    <location>
        <begin position="30"/>
        <end position="263"/>
    </location>
</feature>
<feature type="signal peptide" evidence="2">
    <location>
        <begin position="1"/>
        <end position="29"/>
    </location>
</feature>
<dbReference type="RefSeq" id="WP_157389993.1">
    <property type="nucleotide sequence ID" value="NZ_WRPP01000005.1"/>
</dbReference>
<feature type="domain" description="PepSY" evidence="3">
    <location>
        <begin position="151"/>
        <end position="207"/>
    </location>
</feature>
<dbReference type="AlphaFoldDB" id="A0A7K1V1C0"/>
<evidence type="ECO:0000256" key="2">
    <source>
        <dbReference type="SAM" id="SignalP"/>
    </source>
</evidence>
<feature type="compositionally biased region" description="Basic and acidic residues" evidence="1">
    <location>
        <begin position="203"/>
        <end position="256"/>
    </location>
</feature>
<keyword evidence="5" id="KW-1185">Reference proteome</keyword>
<dbReference type="EMBL" id="WRPP01000005">
    <property type="protein sequence ID" value="MVU80321.1"/>
    <property type="molecule type" value="Genomic_DNA"/>
</dbReference>
<sequence length="263" mass="28168">MNRRPLTVARRHRALAASVLIGALAVGSAACSSGSDTGVEMVRATAATTKEFADIDTAKATGFVETGGPAVSWAAAADTAEKSVAGGSVTDLTLDNGVWEVDVMTSEPRVHNVAVDAATGALLSSRADRMPDRARSYLQIPLAKLAAATVSRVEAGQVALAAAGQGHVSEVSIQGSESRPQWRIEVTDGATRHEIEVDARSAAVVRHETERDRGNERPRVADRAREVSEDRGVSEQPRWQERARERSGDFGRDYHDWSVYLPR</sequence>
<evidence type="ECO:0000313" key="5">
    <source>
        <dbReference type="Proteomes" id="UP000466794"/>
    </source>
</evidence>
<dbReference type="InterPro" id="IPR025711">
    <property type="entry name" value="PepSY"/>
</dbReference>
<evidence type="ECO:0000313" key="4">
    <source>
        <dbReference type="EMBL" id="MVU80321.1"/>
    </source>
</evidence>
<dbReference type="Pfam" id="PF03413">
    <property type="entry name" value="PepSY"/>
    <property type="match status" value="1"/>
</dbReference>
<name>A0A7K1V1C0_9NOCA</name>
<organism evidence="4 5">
    <name type="scientific">Nocardia terrae</name>
    <dbReference type="NCBI Taxonomy" id="2675851"/>
    <lineage>
        <taxon>Bacteria</taxon>
        <taxon>Bacillati</taxon>
        <taxon>Actinomycetota</taxon>
        <taxon>Actinomycetes</taxon>
        <taxon>Mycobacteriales</taxon>
        <taxon>Nocardiaceae</taxon>
        <taxon>Nocardia</taxon>
    </lineage>
</organism>
<evidence type="ECO:0000259" key="3">
    <source>
        <dbReference type="Pfam" id="PF03413"/>
    </source>
</evidence>
<dbReference type="PROSITE" id="PS51257">
    <property type="entry name" value="PROKAR_LIPOPROTEIN"/>
    <property type="match status" value="1"/>
</dbReference>
<keyword evidence="2" id="KW-0732">Signal</keyword>
<proteinExistence type="predicted"/>
<dbReference type="Gene3D" id="3.10.450.40">
    <property type="match status" value="2"/>
</dbReference>
<comment type="caution">
    <text evidence="4">The sequence shown here is derived from an EMBL/GenBank/DDBJ whole genome shotgun (WGS) entry which is preliminary data.</text>
</comment>
<reference evidence="4 5" key="1">
    <citation type="submission" date="2019-12" db="EMBL/GenBank/DDBJ databases">
        <title>Nocardia sp. nov. ET3-3 isolated from soil.</title>
        <authorList>
            <person name="Kanchanasin P."/>
            <person name="Tanasupawat S."/>
            <person name="Yuki M."/>
            <person name="Kudo T."/>
        </authorList>
    </citation>
    <scope>NUCLEOTIDE SEQUENCE [LARGE SCALE GENOMIC DNA]</scope>
    <source>
        <strain evidence="4 5">ET3-3</strain>
    </source>
</reference>
<feature type="region of interest" description="Disordered" evidence="1">
    <location>
        <begin position="203"/>
        <end position="263"/>
    </location>
</feature>
<gene>
    <name evidence="4" type="ORF">GPX89_24115</name>
</gene>
<protein>
    <recommendedName>
        <fullName evidence="3">PepSY domain-containing protein</fullName>
    </recommendedName>
</protein>